<comment type="caution">
    <text evidence="1">The sequence shown here is derived from an EMBL/GenBank/DDBJ whole genome shotgun (WGS) entry which is preliminary data.</text>
</comment>
<reference evidence="1" key="1">
    <citation type="journal article" date="2015" name="Nature">
        <title>Complex archaea that bridge the gap between prokaryotes and eukaryotes.</title>
        <authorList>
            <person name="Spang A."/>
            <person name="Saw J.H."/>
            <person name="Jorgensen S.L."/>
            <person name="Zaremba-Niedzwiedzka K."/>
            <person name="Martijn J."/>
            <person name="Lind A.E."/>
            <person name="van Eijk R."/>
            <person name="Schleper C."/>
            <person name="Guy L."/>
            <person name="Ettema T.J."/>
        </authorList>
    </citation>
    <scope>NUCLEOTIDE SEQUENCE</scope>
</reference>
<proteinExistence type="predicted"/>
<feature type="non-terminal residue" evidence="1">
    <location>
        <position position="60"/>
    </location>
</feature>
<sequence>MKKKQQQLLTIVLVAMIGGVSAYFIGDAIGLWAGAPTTTPTTKATSTFTFIDYNTGEDVS</sequence>
<organism evidence="1">
    <name type="scientific">marine sediment metagenome</name>
    <dbReference type="NCBI Taxonomy" id="412755"/>
    <lineage>
        <taxon>unclassified sequences</taxon>
        <taxon>metagenomes</taxon>
        <taxon>ecological metagenomes</taxon>
    </lineage>
</organism>
<gene>
    <name evidence="1" type="ORF">LCGC14_1174000</name>
</gene>
<dbReference type="EMBL" id="LAZR01005826">
    <property type="protein sequence ID" value="KKM96859.1"/>
    <property type="molecule type" value="Genomic_DNA"/>
</dbReference>
<name>A0A0F9LPA1_9ZZZZ</name>
<accession>A0A0F9LPA1</accession>
<protein>
    <submittedName>
        <fullName evidence="1">Uncharacterized protein</fullName>
    </submittedName>
</protein>
<evidence type="ECO:0000313" key="1">
    <source>
        <dbReference type="EMBL" id="KKM96859.1"/>
    </source>
</evidence>
<dbReference type="AlphaFoldDB" id="A0A0F9LPA1"/>